<protein>
    <submittedName>
        <fullName evidence="2">Uncharacterized protein</fullName>
    </submittedName>
</protein>
<comment type="caution">
    <text evidence="2">The sequence shown here is derived from an EMBL/GenBank/DDBJ whole genome shotgun (WGS) entry which is preliminary data.</text>
</comment>
<feature type="region of interest" description="Disordered" evidence="1">
    <location>
        <begin position="1"/>
        <end position="54"/>
    </location>
</feature>
<reference evidence="3" key="1">
    <citation type="journal article" date="2019" name="Int. J. Syst. Evol. Microbiol.">
        <title>The Global Catalogue of Microorganisms (GCM) 10K type strain sequencing project: providing services to taxonomists for standard genome sequencing and annotation.</title>
        <authorList>
            <consortium name="The Broad Institute Genomics Platform"/>
            <consortium name="The Broad Institute Genome Sequencing Center for Infectious Disease"/>
            <person name="Wu L."/>
            <person name="Ma J."/>
        </authorList>
    </citation>
    <scope>NUCLEOTIDE SEQUENCE [LARGE SCALE GENOMIC DNA]</scope>
    <source>
        <strain evidence="3">JCM 16013</strain>
    </source>
</reference>
<sequence>MRVTAKAATNAASIQSVAARPEVLSSSTGAPADVHEVGVDHPAASCSHPMSAGGGLRLQTAAAAQPSGSSPISSGLQPVLRYGFTVIQVPVQGRDDGSARDE</sequence>
<dbReference type="Proteomes" id="UP001499854">
    <property type="component" value="Unassembled WGS sequence"/>
</dbReference>
<evidence type="ECO:0000313" key="2">
    <source>
        <dbReference type="EMBL" id="GAA1967652.1"/>
    </source>
</evidence>
<organism evidence="2 3">
    <name type="scientific">Catenulispora subtropica</name>
    <dbReference type="NCBI Taxonomy" id="450798"/>
    <lineage>
        <taxon>Bacteria</taxon>
        <taxon>Bacillati</taxon>
        <taxon>Actinomycetota</taxon>
        <taxon>Actinomycetes</taxon>
        <taxon>Catenulisporales</taxon>
        <taxon>Catenulisporaceae</taxon>
        <taxon>Catenulispora</taxon>
    </lineage>
</organism>
<accession>A0ABP5CR98</accession>
<gene>
    <name evidence="2" type="ORF">GCM10009838_27440</name>
</gene>
<evidence type="ECO:0000256" key="1">
    <source>
        <dbReference type="SAM" id="MobiDB-lite"/>
    </source>
</evidence>
<proteinExistence type="predicted"/>
<name>A0ABP5CR98_9ACTN</name>
<keyword evidence="3" id="KW-1185">Reference proteome</keyword>
<evidence type="ECO:0000313" key="3">
    <source>
        <dbReference type="Proteomes" id="UP001499854"/>
    </source>
</evidence>
<dbReference type="EMBL" id="BAAAQM010000013">
    <property type="protein sequence ID" value="GAA1967652.1"/>
    <property type="molecule type" value="Genomic_DNA"/>
</dbReference>